<dbReference type="OrthoDB" id="9798299at2"/>
<gene>
    <name evidence="2" type="ORF">BST83_10650</name>
</gene>
<dbReference type="EMBL" id="MQUA01000013">
    <property type="protein sequence ID" value="PQB07567.1"/>
    <property type="molecule type" value="Genomic_DNA"/>
</dbReference>
<evidence type="ECO:0000313" key="2">
    <source>
        <dbReference type="EMBL" id="PQB07567.1"/>
    </source>
</evidence>
<dbReference type="InterPro" id="IPR011871">
    <property type="entry name" value="Fib_succ_major"/>
</dbReference>
<accession>A0A2S7KY68</accession>
<evidence type="ECO:0000259" key="1">
    <source>
        <dbReference type="Pfam" id="PF09603"/>
    </source>
</evidence>
<sequence length="267" mass="27849">MGVGTTTPAGALDIVSTTSGIVLPRVANSSVVVNPNGGAIENGTMVYDLSANCVKFYANGAWTGCIQFAAAPPPTSQVKSDDSGGFYTFLSHNLGADSSLDPHTPVKGLNGDYYQWGKNAPDADVDALIGSTWGDQGGTTANGNWTPGAKGPQDPCPAGYRVPSSAEWTAVKTTNTVSRTGPFDVNTSEFGSALHYGTEVDPKLLTLPAAGDHQASGTLFGRGNSGNYWSSTENGTNANYLYFNSSLVHPAINYYRTLGFSVRCIAE</sequence>
<dbReference type="RefSeq" id="WP_104809776.1">
    <property type="nucleotide sequence ID" value="NZ_MQUA01000013.1"/>
</dbReference>
<comment type="caution">
    <text evidence="2">The sequence shown here is derived from an EMBL/GenBank/DDBJ whole genome shotgun (WGS) entry which is preliminary data.</text>
</comment>
<protein>
    <recommendedName>
        <fullName evidence="1">Fibrobacter succinogenes major paralogous domain-containing protein</fullName>
    </recommendedName>
</protein>
<feature type="domain" description="Fibrobacter succinogenes major paralogous" evidence="1">
    <location>
        <begin position="109"/>
        <end position="265"/>
    </location>
</feature>
<name>A0A2S7KY68_9FLAO</name>
<keyword evidence="3" id="KW-1185">Reference proteome</keyword>
<dbReference type="AlphaFoldDB" id="A0A2S7KY68"/>
<evidence type="ECO:0000313" key="3">
    <source>
        <dbReference type="Proteomes" id="UP000239522"/>
    </source>
</evidence>
<organism evidence="2 3">
    <name type="scientific">Polaribacter filamentus</name>
    <dbReference type="NCBI Taxonomy" id="53483"/>
    <lineage>
        <taxon>Bacteria</taxon>
        <taxon>Pseudomonadati</taxon>
        <taxon>Bacteroidota</taxon>
        <taxon>Flavobacteriia</taxon>
        <taxon>Flavobacteriales</taxon>
        <taxon>Flavobacteriaceae</taxon>
    </lineage>
</organism>
<dbReference type="Proteomes" id="UP000239522">
    <property type="component" value="Unassembled WGS sequence"/>
</dbReference>
<reference evidence="2 3" key="1">
    <citation type="submission" date="2016-11" db="EMBL/GenBank/DDBJ databases">
        <title>Trade-off between light-utilization and light-protection in marine flavobacteria.</title>
        <authorList>
            <person name="Kumagai Y."/>
        </authorList>
    </citation>
    <scope>NUCLEOTIDE SEQUENCE [LARGE SCALE GENOMIC DNA]</scope>
    <source>
        <strain evidence="2 3">ATCC 700397</strain>
    </source>
</reference>
<proteinExistence type="predicted"/>
<dbReference type="Pfam" id="PF09603">
    <property type="entry name" value="Fib_succ_major"/>
    <property type="match status" value="1"/>
</dbReference>